<dbReference type="EMBL" id="MAYS01000134">
    <property type="protein sequence ID" value="OFC63100.1"/>
    <property type="molecule type" value="Genomic_DNA"/>
</dbReference>
<reference evidence="2 4" key="2">
    <citation type="submission" date="2018-04" db="EMBL/GenBank/DDBJ databases">
        <title>Genomes of the Obligate Erwinia dacicola and Facultative Enterobacter sp. OLF Endosymbionts of the Olive Fruit fly, Bactrocera oleae.</title>
        <authorList>
            <person name="Estes A.M."/>
            <person name="Hearn D.J."/>
            <person name="Agarwal S."/>
            <person name="Pierson E.A."/>
            <person name="Dunning-Hotopp J.C."/>
        </authorList>
    </citation>
    <scope>NUCLEOTIDE SEQUENCE [LARGE SCALE GENOMIC DNA]</scope>
    <source>
        <strain evidence="2 4">Oroville</strain>
    </source>
</reference>
<evidence type="ECO:0000313" key="3">
    <source>
        <dbReference type="Proteomes" id="UP000243534"/>
    </source>
</evidence>
<evidence type="ECO:0000313" key="4">
    <source>
        <dbReference type="Proteomes" id="UP000244334"/>
    </source>
</evidence>
<protein>
    <recommendedName>
        <fullName evidence="5">Derepression protein</fullName>
    </recommendedName>
</protein>
<evidence type="ECO:0000313" key="2">
    <source>
        <dbReference type="EMBL" id="RAP72443.1"/>
    </source>
</evidence>
<dbReference type="Pfam" id="PF25738">
    <property type="entry name" value="Derepression"/>
    <property type="match status" value="1"/>
</dbReference>
<proteinExistence type="predicted"/>
<accession>A0A1E7Z2U4</accession>
<dbReference type="AlphaFoldDB" id="A0A1E7Z2U4"/>
<evidence type="ECO:0000313" key="1">
    <source>
        <dbReference type="EMBL" id="OFC63100.1"/>
    </source>
</evidence>
<dbReference type="EMBL" id="LJAM02000035">
    <property type="protein sequence ID" value="RAP72443.1"/>
    <property type="molecule type" value="Genomic_DNA"/>
</dbReference>
<comment type="caution">
    <text evidence="1">The sequence shown here is derived from an EMBL/GenBank/DDBJ whole genome shotgun (WGS) entry which is preliminary data.</text>
</comment>
<dbReference type="InterPro" id="IPR057872">
    <property type="entry name" value="Derepression"/>
</dbReference>
<dbReference type="RefSeq" id="WP_070134118.1">
    <property type="nucleotide sequence ID" value="NZ_LJAM02000035.1"/>
</dbReference>
<sequence>MKTSNNVQNINPSHLSIESYHKLNRAKNVAFQMHLHIRQCEANAMPLLWIPDILSYISEDVSDVLQEVKDMGICHSFMNVSASQK</sequence>
<dbReference type="Proteomes" id="UP000244334">
    <property type="component" value="Unassembled WGS sequence"/>
</dbReference>
<organism evidence="1 3">
    <name type="scientific">Candidatus Erwinia dacicola</name>
    <dbReference type="NCBI Taxonomy" id="252393"/>
    <lineage>
        <taxon>Bacteria</taxon>
        <taxon>Pseudomonadati</taxon>
        <taxon>Pseudomonadota</taxon>
        <taxon>Gammaproteobacteria</taxon>
        <taxon>Enterobacterales</taxon>
        <taxon>Erwiniaceae</taxon>
        <taxon>Erwinia</taxon>
    </lineage>
</organism>
<name>A0A1E7Z2U4_9GAMM</name>
<dbReference type="OrthoDB" id="6429570at2"/>
<gene>
    <name evidence="2" type="ORF">ACZ87_00737</name>
    <name evidence="1" type="ORF">BBW68_06720</name>
</gene>
<dbReference type="Proteomes" id="UP000243534">
    <property type="component" value="Unassembled WGS sequence"/>
</dbReference>
<evidence type="ECO:0008006" key="5">
    <source>
        <dbReference type="Google" id="ProtNLM"/>
    </source>
</evidence>
<keyword evidence="4" id="KW-1185">Reference proteome</keyword>
<reference evidence="1 3" key="1">
    <citation type="submission" date="2016-07" db="EMBL/GenBank/DDBJ databases">
        <authorList>
            <person name="Yuval B."/>
        </authorList>
    </citation>
    <scope>NUCLEOTIDE SEQUENCE [LARGE SCALE GENOMIC DNA]</scope>
    <source>
        <strain evidence="1 3">IL</strain>
    </source>
</reference>